<evidence type="ECO:0000256" key="10">
    <source>
        <dbReference type="ARBA" id="ARBA00023170"/>
    </source>
</evidence>
<evidence type="ECO:0000256" key="17">
    <source>
        <dbReference type="SAM" id="MobiDB-lite"/>
    </source>
</evidence>
<evidence type="ECO:0000256" key="16">
    <source>
        <dbReference type="ARBA" id="ARBA00045407"/>
    </source>
</evidence>
<evidence type="ECO:0000256" key="12">
    <source>
        <dbReference type="ARBA" id="ARBA00023273"/>
    </source>
</evidence>
<evidence type="ECO:0000256" key="2">
    <source>
        <dbReference type="ARBA" id="ARBA00004504"/>
    </source>
</evidence>
<evidence type="ECO:0000256" key="9">
    <source>
        <dbReference type="ARBA" id="ARBA00022981"/>
    </source>
</evidence>
<accession>A0AA40HVX8</accession>
<keyword evidence="12" id="KW-0966">Cell projection</keyword>
<protein>
    <recommendedName>
        <fullName evidence="14">Interphotoreceptor matrix proteoglycan 1</fullName>
    </recommendedName>
    <alternativeName>
        <fullName evidence="15">Sialoprotein associated with cones and rods</fullName>
    </alternativeName>
</protein>
<dbReference type="GO" id="GO:0005540">
    <property type="term" value="F:hyaluronic acid binding"/>
    <property type="evidence" value="ECO:0007669"/>
    <property type="project" value="UniProtKB-KW"/>
</dbReference>
<evidence type="ECO:0000313" key="20">
    <source>
        <dbReference type="Proteomes" id="UP001177744"/>
    </source>
</evidence>
<sequence length="865" mass="96432">MAMELQEEQRLWNWHLALSGLQPRGCIMILDETFKPPHDKYLRCVSLISQDRERPFIFENTPPYSPSPYALLSLLHKQDGSQHPFLFWVQEINLSFTDLSIKMYHSETKDIDNAPRIETAENPAKMYKVSTMRQVFDLAKHRTKRSAFFPSGVKVCPQESMKQILASLQAYYRLRVCQEAVWEAYWIFLGRIPDTGEYQDWVSICQQEVFCLFDTGKNFSNSQEHLDLLQQRIKQSNFPERKDEIATEEILGEPGKTPVFSTDVADVSLGPFPLTPEDTLLNDTKMPTTEREIESSEVSEGPPEQEVGLSISLANQRFQAELADAHSPYCQELAAKSQLQMQKVFKKLPGFKEIHVLGFRPKKERDGSSSIEVRLMAVFKRDSAEAKSPANDLLSFDSNKIESKGVLYGMTEEDKQPETYLTALDLKKLISRALQEDKSLHVGTIQFTDEIVGSLPGSDPNTQSVLPTLLAGFTKDATLSPELPLGQPRLETVDREGHSLPGAFSMDSASSSPAMASTSLSETLPSLAASSIFSLIDQSATDLMSIDQTLTIPADDYSAISQSALEISHLPASSEDSRLSTGSQDIARGLEEMHLPNSPASAEVPGFSGYVSTPDHFLEKATPVPALQYITARSVAIAAEGQELVVFFSLRVATMPFSDGLFNKSSLEYQALEQRFTQLLVPYLRSNLTGFKQLEILNFRNGSVIVNSKMRFAKSVPYNLTKAVQRVLEDFRSAAAQLLGMEIDSYSLSIEPAAQADPCKSLACGEVAQCVQNEGTEEAECHCRPGCDLLVLTSAPAVPQRPGKRISCFAFFCTSSCHSKNQAHETSMAFLKLLKLFFFQVTRKRNPESLTVGYEEFNHQDWEGN</sequence>
<feature type="compositionally biased region" description="Low complexity" evidence="17">
    <location>
        <begin position="503"/>
        <end position="517"/>
    </location>
</feature>
<feature type="domain" description="SEA" evidence="18">
    <location>
        <begin position="303"/>
        <end position="426"/>
    </location>
</feature>
<evidence type="ECO:0000256" key="15">
    <source>
        <dbReference type="ARBA" id="ARBA00042018"/>
    </source>
</evidence>
<comment type="caution">
    <text evidence="19">The sequence shown here is derived from an EMBL/GenBank/DDBJ whole genome shotgun (WGS) entry which is preliminary data.</text>
</comment>
<evidence type="ECO:0000256" key="3">
    <source>
        <dbReference type="ARBA" id="ARBA00004593"/>
    </source>
</evidence>
<dbReference type="SUPFAM" id="SSF82671">
    <property type="entry name" value="SEA domain"/>
    <property type="match status" value="2"/>
</dbReference>
<organism evidence="19 20">
    <name type="scientific">Cnephaeus nilssonii</name>
    <name type="common">Northern bat</name>
    <name type="synonym">Eptesicus nilssonii</name>
    <dbReference type="NCBI Taxonomy" id="3371016"/>
    <lineage>
        <taxon>Eukaryota</taxon>
        <taxon>Metazoa</taxon>
        <taxon>Chordata</taxon>
        <taxon>Craniata</taxon>
        <taxon>Vertebrata</taxon>
        <taxon>Euteleostomi</taxon>
        <taxon>Mammalia</taxon>
        <taxon>Eutheria</taxon>
        <taxon>Laurasiatheria</taxon>
        <taxon>Chiroptera</taxon>
        <taxon>Yangochiroptera</taxon>
        <taxon>Vespertilionidae</taxon>
        <taxon>Cnephaeus</taxon>
    </lineage>
</organism>
<evidence type="ECO:0000256" key="1">
    <source>
        <dbReference type="ARBA" id="ARBA00004437"/>
    </source>
</evidence>
<dbReference type="GO" id="GO:0001750">
    <property type="term" value="C:photoreceptor outer segment"/>
    <property type="evidence" value="ECO:0007669"/>
    <property type="project" value="UniProtKB-SubCell"/>
</dbReference>
<keyword evidence="13" id="KW-0373">Hyaluronic acid</keyword>
<comment type="subcellular location">
    <subcellularLocation>
        <location evidence="2">Cell projection</location>
        <location evidence="2">Cilium</location>
        <location evidence="2">Photoreceptor outer segment</location>
    </subcellularLocation>
    <subcellularLocation>
        <location evidence="1">Photoreceptor inner segment</location>
    </subcellularLocation>
    <subcellularLocation>
        <location evidence="3">Secreted</location>
        <location evidence="3">Extracellular space</location>
        <location evidence="3">Extracellular matrix</location>
        <location evidence="3">Interphotoreceptor matrix</location>
    </subcellularLocation>
</comment>
<dbReference type="PROSITE" id="PS50024">
    <property type="entry name" value="SEA"/>
    <property type="match status" value="2"/>
</dbReference>
<evidence type="ECO:0000256" key="14">
    <source>
        <dbReference type="ARBA" id="ARBA00040753"/>
    </source>
</evidence>
<keyword evidence="20" id="KW-1185">Reference proteome</keyword>
<dbReference type="Pfam" id="PF01390">
    <property type="entry name" value="SEA"/>
    <property type="match status" value="2"/>
</dbReference>
<keyword evidence="5" id="KW-0272">Extracellular matrix</keyword>
<keyword evidence="8" id="KW-0677">Repeat</keyword>
<evidence type="ECO:0000256" key="6">
    <source>
        <dbReference type="ARBA" id="ARBA00022674"/>
    </source>
</evidence>
<proteinExistence type="predicted"/>
<dbReference type="GO" id="GO:0007601">
    <property type="term" value="P:visual perception"/>
    <property type="evidence" value="ECO:0007669"/>
    <property type="project" value="InterPro"/>
</dbReference>
<dbReference type="GO" id="GO:0033165">
    <property type="term" value="C:interphotoreceptor matrix"/>
    <property type="evidence" value="ECO:0007669"/>
    <property type="project" value="UniProtKB-SubCell"/>
</dbReference>
<evidence type="ECO:0000256" key="4">
    <source>
        <dbReference type="ARBA" id="ARBA00022525"/>
    </source>
</evidence>
<comment type="function">
    <text evidence="16">Chondroitin sulfate-, heparin- and hyaluronan-binding protein. May serve to form a basic macromolecular scaffold comprising the insoluble interphotoreceptor matrix.</text>
</comment>
<evidence type="ECO:0000256" key="11">
    <source>
        <dbReference type="ARBA" id="ARBA00023180"/>
    </source>
</evidence>
<evidence type="ECO:0000256" key="13">
    <source>
        <dbReference type="ARBA" id="ARBA00023290"/>
    </source>
</evidence>
<dbReference type="InterPro" id="IPR000082">
    <property type="entry name" value="SEA_dom"/>
</dbReference>
<keyword evidence="6" id="KW-0358">Heparin-binding</keyword>
<feature type="domain" description="SEA" evidence="18">
    <location>
        <begin position="642"/>
        <end position="755"/>
    </location>
</feature>
<keyword evidence="11" id="KW-0325">Glycoprotein</keyword>
<keyword evidence="4" id="KW-0964">Secreted</keyword>
<keyword evidence="10" id="KW-0675">Receptor</keyword>
<dbReference type="Proteomes" id="UP001177744">
    <property type="component" value="Unassembled WGS sequence"/>
</dbReference>
<dbReference type="GO" id="GO:0001917">
    <property type="term" value="C:photoreceptor inner segment"/>
    <property type="evidence" value="ECO:0007669"/>
    <property type="project" value="UniProtKB-SubCell"/>
</dbReference>
<name>A0AA40HVX8_CNENI</name>
<dbReference type="Gene3D" id="3.30.70.960">
    <property type="entry name" value="SEA domain"/>
    <property type="match status" value="1"/>
</dbReference>
<keyword evidence="7" id="KW-0732">Signal</keyword>
<dbReference type="AlphaFoldDB" id="A0AA40HVX8"/>
<dbReference type="PANTHER" id="PTHR12199:SF3">
    <property type="entry name" value="INTERPHOTORECEPTOR MATRIX PROTEOGLYCAN 1"/>
    <property type="match status" value="1"/>
</dbReference>
<dbReference type="EMBL" id="JAULJE010000010">
    <property type="protein sequence ID" value="KAK1338243.1"/>
    <property type="molecule type" value="Genomic_DNA"/>
</dbReference>
<feature type="region of interest" description="Disordered" evidence="17">
    <location>
        <begin position="495"/>
        <end position="517"/>
    </location>
</feature>
<evidence type="ECO:0000256" key="5">
    <source>
        <dbReference type="ARBA" id="ARBA00022530"/>
    </source>
</evidence>
<dbReference type="SMART" id="SM00200">
    <property type="entry name" value="SEA"/>
    <property type="match status" value="2"/>
</dbReference>
<reference evidence="19" key="1">
    <citation type="submission" date="2023-06" db="EMBL/GenBank/DDBJ databases">
        <title>Reference genome for the Northern bat (Eptesicus nilssonii), a most northern bat species.</title>
        <authorList>
            <person name="Laine V.N."/>
            <person name="Pulliainen A.T."/>
            <person name="Lilley T.M."/>
        </authorList>
    </citation>
    <scope>NUCLEOTIDE SEQUENCE</scope>
    <source>
        <strain evidence="19">BLF_Eptnil</strain>
        <tissue evidence="19">Kidney</tissue>
    </source>
</reference>
<dbReference type="InterPro" id="IPR036364">
    <property type="entry name" value="SEA_dom_sf"/>
</dbReference>
<dbReference type="PANTHER" id="PTHR12199">
    <property type="entry name" value="INTERPHOTORECEPTOR MATRIX PROTEOGLYCAN"/>
    <property type="match status" value="1"/>
</dbReference>
<evidence type="ECO:0000256" key="8">
    <source>
        <dbReference type="ARBA" id="ARBA00022737"/>
    </source>
</evidence>
<dbReference type="InterPro" id="IPR039861">
    <property type="entry name" value="IMPG"/>
</dbReference>
<gene>
    <name evidence="19" type="ORF">QTO34_001357</name>
</gene>
<keyword evidence="9" id="KW-0730">Sialic acid</keyword>
<dbReference type="GO" id="GO:0008201">
    <property type="term" value="F:heparin binding"/>
    <property type="evidence" value="ECO:0007669"/>
    <property type="project" value="UniProtKB-KW"/>
</dbReference>
<evidence type="ECO:0000256" key="7">
    <source>
        <dbReference type="ARBA" id="ARBA00022729"/>
    </source>
</evidence>
<evidence type="ECO:0000259" key="18">
    <source>
        <dbReference type="PROSITE" id="PS50024"/>
    </source>
</evidence>
<evidence type="ECO:0000313" key="19">
    <source>
        <dbReference type="EMBL" id="KAK1338243.1"/>
    </source>
</evidence>